<dbReference type="InterPro" id="IPR002509">
    <property type="entry name" value="NODB_dom"/>
</dbReference>
<dbReference type="SUPFAM" id="SSF88713">
    <property type="entry name" value="Glycoside hydrolase/deacetylase"/>
    <property type="match status" value="1"/>
</dbReference>
<protein>
    <submittedName>
        <fullName evidence="2">Polysaccharide deacetylase</fullName>
    </submittedName>
</protein>
<dbReference type="AlphaFoldDB" id="A0A1G7XPQ4"/>
<dbReference type="Pfam" id="PF01522">
    <property type="entry name" value="Polysacc_deac_1"/>
    <property type="match status" value="1"/>
</dbReference>
<name>A0A1G7XPQ4_9RHOO</name>
<dbReference type="Proteomes" id="UP000198607">
    <property type="component" value="Unassembled WGS sequence"/>
</dbReference>
<organism evidence="2 3">
    <name type="scientific">Propionivibrio dicarboxylicus</name>
    <dbReference type="NCBI Taxonomy" id="83767"/>
    <lineage>
        <taxon>Bacteria</taxon>
        <taxon>Pseudomonadati</taxon>
        <taxon>Pseudomonadota</taxon>
        <taxon>Betaproteobacteria</taxon>
        <taxon>Rhodocyclales</taxon>
        <taxon>Rhodocyclaceae</taxon>
        <taxon>Propionivibrio</taxon>
    </lineage>
</organism>
<accession>A0A1G7XPQ4</accession>
<dbReference type="OrthoDB" id="5589314at2"/>
<evidence type="ECO:0000313" key="2">
    <source>
        <dbReference type="EMBL" id="SDG86013.1"/>
    </source>
</evidence>
<dbReference type="InterPro" id="IPR011330">
    <property type="entry name" value="Glyco_hydro/deAcase_b/a-brl"/>
</dbReference>
<gene>
    <name evidence="2" type="ORF">SAMN05660652_00751</name>
</gene>
<dbReference type="Gene3D" id="3.20.20.370">
    <property type="entry name" value="Glycoside hydrolase/deacetylase"/>
    <property type="match status" value="1"/>
</dbReference>
<dbReference type="PROSITE" id="PS51677">
    <property type="entry name" value="NODB"/>
    <property type="match status" value="1"/>
</dbReference>
<dbReference type="GO" id="GO:0016810">
    <property type="term" value="F:hydrolase activity, acting on carbon-nitrogen (but not peptide) bonds"/>
    <property type="evidence" value="ECO:0007669"/>
    <property type="project" value="InterPro"/>
</dbReference>
<dbReference type="RefSeq" id="WP_091933834.1">
    <property type="nucleotide sequence ID" value="NZ_FNCY01000002.1"/>
</dbReference>
<dbReference type="GO" id="GO:0005975">
    <property type="term" value="P:carbohydrate metabolic process"/>
    <property type="evidence" value="ECO:0007669"/>
    <property type="project" value="InterPro"/>
</dbReference>
<evidence type="ECO:0000313" key="3">
    <source>
        <dbReference type="Proteomes" id="UP000198607"/>
    </source>
</evidence>
<feature type="domain" description="NodB homology" evidence="1">
    <location>
        <begin position="2"/>
        <end position="251"/>
    </location>
</feature>
<reference evidence="2 3" key="1">
    <citation type="submission" date="2016-10" db="EMBL/GenBank/DDBJ databases">
        <authorList>
            <person name="de Groot N.N."/>
        </authorList>
    </citation>
    <scope>NUCLEOTIDE SEQUENCE [LARGE SCALE GENOMIC DNA]</scope>
    <source>
        <strain evidence="2 3">DSM 5885</strain>
    </source>
</reference>
<evidence type="ECO:0000259" key="1">
    <source>
        <dbReference type="PROSITE" id="PS51677"/>
    </source>
</evidence>
<keyword evidence="3" id="KW-1185">Reference proteome</keyword>
<sequence>MKRIALKIDVDTLAGTRIGAPALAQLLDRQQVKGTFFFSLGPDRAGCQKSGESLKRFYPLATRLRGRLLPSADISRRTLDILRRIHSEGHEVALHAHDRVAWEAGIDKATTAWIDAEMSRAEKRFTEIFAEKPAAFAAPGWKSQRHALRLTQRLGYSYASDTRGSHPFIPVIDGEIVACPQLPTTLPTVDEVLALDPALTTAGAYERILKLSLAIPGDHVFTLRAEIEGMRFLTEFEKQIADWKEAGTALVPLRELRADSAVALLPRHVVEWAEIPGRRGLRMTQGPAYPLGE</sequence>
<dbReference type="STRING" id="83767.SAMN05660652_00751"/>
<dbReference type="EMBL" id="FNCY01000002">
    <property type="protein sequence ID" value="SDG86013.1"/>
    <property type="molecule type" value="Genomic_DNA"/>
</dbReference>
<proteinExistence type="predicted"/>